<feature type="compositionally biased region" description="Polar residues" evidence="1">
    <location>
        <begin position="77"/>
        <end position="88"/>
    </location>
</feature>
<accession>A0A182IUH1</accession>
<evidence type="ECO:0000256" key="1">
    <source>
        <dbReference type="SAM" id="MobiDB-lite"/>
    </source>
</evidence>
<feature type="region of interest" description="Disordered" evidence="1">
    <location>
        <begin position="64"/>
        <end position="125"/>
    </location>
</feature>
<dbReference type="VEuPathDB" id="VectorBase:AATE005721"/>
<dbReference type="EnsemblMetazoa" id="AATE005721-RA">
    <property type="protein sequence ID" value="AATE005721-PA.1"/>
    <property type="gene ID" value="AATE005721"/>
</dbReference>
<name>A0A182IUH1_ANOAO</name>
<feature type="compositionally biased region" description="Low complexity" evidence="1">
    <location>
        <begin position="8"/>
        <end position="18"/>
    </location>
</feature>
<feature type="compositionally biased region" description="Gly residues" evidence="1">
    <location>
        <begin position="115"/>
        <end position="125"/>
    </location>
</feature>
<reference evidence="2" key="1">
    <citation type="submission" date="2022-08" db="UniProtKB">
        <authorList>
            <consortium name="EnsemblMetazoa"/>
        </authorList>
    </citation>
    <scope>IDENTIFICATION</scope>
    <source>
        <strain evidence="2">EBRO</strain>
    </source>
</reference>
<feature type="region of interest" description="Disordered" evidence="1">
    <location>
        <begin position="1"/>
        <end position="22"/>
    </location>
</feature>
<dbReference type="EMBL" id="AXCP01009504">
    <property type="status" value="NOT_ANNOTATED_CDS"/>
    <property type="molecule type" value="Genomic_DNA"/>
</dbReference>
<sequence>MGSELSVQRQQAQQAGRAEGAGGALRTVSLHRHSVTTLSVPSRAPIGPKAGGVKIQRGITKLYTGKRTCDSPKLRNKQQPEQVKSRPNSAIIMNRTRKQQHHRYQHPQNSQQYDGGRGGTAGGGRARPISAAAVHGIAVVESAVTKDVSIERDDDIIRLQSVPMIPVIRDTPTLLANRAPGRQNRITRVGVDRRVVVMQ</sequence>
<feature type="compositionally biased region" description="Basic residues" evidence="1">
    <location>
        <begin position="95"/>
        <end position="105"/>
    </location>
</feature>
<evidence type="ECO:0000313" key="2">
    <source>
        <dbReference type="EnsemblMetazoa" id="AATE005721-PA.1"/>
    </source>
</evidence>
<dbReference type="AlphaFoldDB" id="A0A182IUH1"/>
<organism evidence="2">
    <name type="scientific">Anopheles atroparvus</name>
    <name type="common">European mosquito</name>
    <dbReference type="NCBI Taxonomy" id="41427"/>
    <lineage>
        <taxon>Eukaryota</taxon>
        <taxon>Metazoa</taxon>
        <taxon>Ecdysozoa</taxon>
        <taxon>Arthropoda</taxon>
        <taxon>Hexapoda</taxon>
        <taxon>Insecta</taxon>
        <taxon>Pterygota</taxon>
        <taxon>Neoptera</taxon>
        <taxon>Endopterygota</taxon>
        <taxon>Diptera</taxon>
        <taxon>Nematocera</taxon>
        <taxon>Culicoidea</taxon>
        <taxon>Culicidae</taxon>
        <taxon>Anophelinae</taxon>
        <taxon>Anopheles</taxon>
    </lineage>
</organism>
<dbReference type="STRING" id="41427.A0A182IUH1"/>
<proteinExistence type="predicted"/>
<protein>
    <submittedName>
        <fullName evidence="2">Uncharacterized protein</fullName>
    </submittedName>
</protein>